<dbReference type="EMBL" id="FOUY01000079">
    <property type="protein sequence ID" value="SFO53103.1"/>
    <property type="molecule type" value="Genomic_DNA"/>
</dbReference>
<feature type="transmembrane region" description="Helical" evidence="1">
    <location>
        <begin position="187"/>
        <end position="208"/>
    </location>
</feature>
<dbReference type="NCBIfam" id="NF041646">
    <property type="entry name" value="VC0807_fam"/>
    <property type="match status" value="1"/>
</dbReference>
<proteinExistence type="predicted"/>
<name>A0A1I5HXW7_PSUAM</name>
<feature type="transmembrane region" description="Helical" evidence="1">
    <location>
        <begin position="75"/>
        <end position="94"/>
    </location>
</feature>
<keyword evidence="1" id="KW-0812">Transmembrane</keyword>
<gene>
    <name evidence="2" type="ORF">SAMN05216207_10799</name>
</gene>
<dbReference type="AlphaFoldDB" id="A0A1I5HXW7"/>
<protein>
    <submittedName>
        <fullName evidence="2">Uncharacterized protein</fullName>
    </submittedName>
</protein>
<evidence type="ECO:0000256" key="1">
    <source>
        <dbReference type="SAM" id="Phobius"/>
    </source>
</evidence>
<dbReference type="STRING" id="260086.SAMN05216207_10799"/>
<dbReference type="OrthoDB" id="3781030at2"/>
<dbReference type="RefSeq" id="WP_093356664.1">
    <property type="nucleotide sequence ID" value="NZ_FOUY01000079.1"/>
</dbReference>
<reference evidence="2 3" key="1">
    <citation type="submission" date="2016-10" db="EMBL/GenBank/DDBJ databases">
        <authorList>
            <person name="de Groot N.N."/>
        </authorList>
    </citation>
    <scope>NUCLEOTIDE SEQUENCE [LARGE SCALE GENOMIC DNA]</scope>
    <source>
        <strain evidence="2 3">CGMCC 4.1877</strain>
    </source>
</reference>
<keyword evidence="1" id="KW-1133">Transmembrane helix</keyword>
<evidence type="ECO:0000313" key="2">
    <source>
        <dbReference type="EMBL" id="SFO53103.1"/>
    </source>
</evidence>
<keyword evidence="1" id="KW-0472">Membrane</keyword>
<feature type="transmembrane region" description="Helical" evidence="1">
    <location>
        <begin position="160"/>
        <end position="181"/>
    </location>
</feature>
<keyword evidence="3" id="KW-1185">Reference proteome</keyword>
<evidence type="ECO:0000313" key="3">
    <source>
        <dbReference type="Proteomes" id="UP000199614"/>
    </source>
</evidence>
<feature type="transmembrane region" description="Helical" evidence="1">
    <location>
        <begin position="47"/>
        <end position="68"/>
    </location>
</feature>
<feature type="transmembrane region" description="Helical" evidence="1">
    <location>
        <begin position="100"/>
        <end position="120"/>
    </location>
</feature>
<accession>A0A1I5HXW7</accession>
<dbReference type="Proteomes" id="UP000199614">
    <property type="component" value="Unassembled WGS sequence"/>
</dbReference>
<organism evidence="2 3">
    <name type="scientific">Pseudonocardia ammonioxydans</name>
    <dbReference type="NCBI Taxonomy" id="260086"/>
    <lineage>
        <taxon>Bacteria</taxon>
        <taxon>Bacillati</taxon>
        <taxon>Actinomycetota</taxon>
        <taxon>Actinomycetes</taxon>
        <taxon>Pseudonocardiales</taxon>
        <taxon>Pseudonocardiaceae</taxon>
        <taxon>Pseudonocardia</taxon>
    </lineage>
</organism>
<sequence>MSAPAPATDTGATGSPPDPRREIVVSLLLNAVAPIAVYYGLRAAGVGQWPALMLGLVVPAVTVIHSVLTQRRIDMLAGLVVTVLLLSVGLSFLSGSPRTLLARDGGVTAVAGIWILLTLARTPYYLYALRTFTGGALRERIEAAWRDSPAFRRVVHGGTVIWGSALLIDAVSTGVLAYTLPIDSVPLIGALKLVALIVLAEVTSQVYFRCRGVPHLPDEPGREER</sequence>